<dbReference type="AlphaFoldDB" id="A0A0M0G5S8"/>
<proteinExistence type="predicted"/>
<dbReference type="Gene3D" id="3.40.50.2300">
    <property type="match status" value="2"/>
</dbReference>
<dbReference type="PANTHER" id="PTHR35271:SF1">
    <property type="entry name" value="ABC TRANSPORTER, SUBSTRATE-BINDING LIPOPROTEIN"/>
    <property type="match status" value="1"/>
</dbReference>
<keyword evidence="1" id="KW-0732">Signal</keyword>
<feature type="signal peptide" evidence="1">
    <location>
        <begin position="1"/>
        <end position="22"/>
    </location>
</feature>
<evidence type="ECO:0000313" key="2">
    <source>
        <dbReference type="EMBL" id="KON85230.1"/>
    </source>
</evidence>
<gene>
    <name evidence="2" type="ORF">AF331_14805</name>
</gene>
<dbReference type="InterPro" id="IPR028082">
    <property type="entry name" value="Peripla_BP_I"/>
</dbReference>
<evidence type="ECO:0000313" key="3">
    <source>
        <dbReference type="Proteomes" id="UP000037405"/>
    </source>
</evidence>
<dbReference type="PROSITE" id="PS51257">
    <property type="entry name" value="PROKAR_LIPOPROTEIN"/>
    <property type="match status" value="1"/>
</dbReference>
<evidence type="ECO:0000256" key="1">
    <source>
        <dbReference type="SAM" id="SignalP"/>
    </source>
</evidence>
<protein>
    <submittedName>
        <fullName evidence="2">ABC transporter substrate-binding protein</fullName>
    </submittedName>
</protein>
<sequence>MKKKGWLLGASSLLLGMMILSGCGSSEKSGGEGDGKKEYVIGVSQIVEHPSLDAAYKGFKKALEENGFKEGDNVKYDVQNAQGDPNNSQTIAKNLVGDGVDLIFANSTPSAQHALNATKKIPIVFTSVTDPVGAELVKSFEEPGENITGTSDNHPEATSKTIFFITDELKAKKIGVIYNSGEQNSVVQAKEVKKLAEEKGAQVVEASVSTSAEVKQATESLVGRVDAIYVPTDNTVVSALDAVIGVANDKDIPLFVGELDSMKKGAVAASGFSYEDLGYETGLMAVKILKGEKKPSEISVEYPKDFKLMINKKAAEEQGVEVKDAWSELGEFYEE</sequence>
<dbReference type="STRING" id="189381.GCA_900166615_00948"/>
<comment type="caution">
    <text evidence="2">The sequence shown here is derived from an EMBL/GenBank/DDBJ whole genome shotgun (WGS) entry which is preliminary data.</text>
</comment>
<accession>A0A0M0G5S8</accession>
<reference evidence="3" key="1">
    <citation type="submission" date="2015-07" db="EMBL/GenBank/DDBJ databases">
        <title>Fjat-14235 jcm11544.</title>
        <authorList>
            <person name="Liu B."/>
            <person name="Wang J."/>
            <person name="Zhu Y."/>
            <person name="Liu G."/>
            <person name="Chen Q."/>
            <person name="Chen Z."/>
            <person name="Lan J."/>
            <person name="Che J."/>
            <person name="Ge C."/>
            <person name="Shi H."/>
            <person name="Pan Z."/>
            <person name="Liu X."/>
        </authorList>
    </citation>
    <scope>NUCLEOTIDE SEQUENCE [LARGE SCALE GENOMIC DNA]</scope>
    <source>
        <strain evidence="3">JCM 11544</strain>
    </source>
</reference>
<dbReference type="CDD" id="cd06325">
    <property type="entry name" value="PBP1_ABC_unchar_transporter"/>
    <property type="match status" value="1"/>
</dbReference>
<organism evidence="2 3">
    <name type="scientific">Rossellomorea marisflavi</name>
    <dbReference type="NCBI Taxonomy" id="189381"/>
    <lineage>
        <taxon>Bacteria</taxon>
        <taxon>Bacillati</taxon>
        <taxon>Bacillota</taxon>
        <taxon>Bacilli</taxon>
        <taxon>Bacillales</taxon>
        <taxon>Bacillaceae</taxon>
        <taxon>Rossellomorea</taxon>
    </lineage>
</organism>
<dbReference type="Proteomes" id="UP000037405">
    <property type="component" value="Unassembled WGS sequence"/>
</dbReference>
<dbReference type="Pfam" id="PF04392">
    <property type="entry name" value="ABC_sub_bind"/>
    <property type="match status" value="1"/>
</dbReference>
<feature type="chain" id="PRO_5038923170" evidence="1">
    <location>
        <begin position="23"/>
        <end position="335"/>
    </location>
</feature>
<dbReference type="SUPFAM" id="SSF53822">
    <property type="entry name" value="Periplasmic binding protein-like I"/>
    <property type="match status" value="1"/>
</dbReference>
<name>A0A0M0G5S8_9BACI</name>
<dbReference type="EMBL" id="LGUE01000004">
    <property type="protein sequence ID" value="KON85230.1"/>
    <property type="molecule type" value="Genomic_DNA"/>
</dbReference>
<dbReference type="InterPro" id="IPR007487">
    <property type="entry name" value="ABC_transpt-TYRBP-like"/>
</dbReference>
<keyword evidence="3" id="KW-1185">Reference proteome</keyword>
<dbReference type="PATRIC" id="fig|189381.12.peg.3049"/>
<dbReference type="PANTHER" id="PTHR35271">
    <property type="entry name" value="ABC TRANSPORTER, SUBSTRATE-BINDING LIPOPROTEIN-RELATED"/>
    <property type="match status" value="1"/>
</dbReference>